<dbReference type="RefSeq" id="WP_094756804.1">
    <property type="nucleotide sequence ID" value="NZ_FRAJ01000012.1"/>
</dbReference>
<feature type="domain" description="Helicase C-terminal" evidence="15">
    <location>
        <begin position="822"/>
        <end position="976"/>
    </location>
</feature>
<dbReference type="GO" id="GO:0016787">
    <property type="term" value="F:hydrolase activity"/>
    <property type="evidence" value="ECO:0007669"/>
    <property type="project" value="UniProtKB-KW"/>
</dbReference>
<dbReference type="SUPFAM" id="SSF52540">
    <property type="entry name" value="P-loop containing nucleoside triphosphate hydrolases"/>
    <property type="match status" value="4"/>
</dbReference>
<dbReference type="InterPro" id="IPR027417">
    <property type="entry name" value="P-loop_NTPase"/>
</dbReference>
<dbReference type="InterPro" id="IPR003711">
    <property type="entry name" value="CarD-like/TRCF_RID"/>
</dbReference>
<dbReference type="InterPro" id="IPR001650">
    <property type="entry name" value="Helicase_C-like"/>
</dbReference>
<keyword evidence="5 13" id="KW-0378">Hydrolase</keyword>
<dbReference type="Pfam" id="PF17757">
    <property type="entry name" value="UvrB_inter"/>
    <property type="match status" value="1"/>
</dbReference>
<dbReference type="FunFam" id="3.40.50.300:FF:000546">
    <property type="entry name" value="Transcription-repair-coupling factor"/>
    <property type="match status" value="1"/>
</dbReference>
<dbReference type="EC" id="3.6.4.-" evidence="13"/>
<dbReference type="InterPro" id="IPR005118">
    <property type="entry name" value="TRCF_C"/>
</dbReference>
<keyword evidence="7 13" id="KW-0067">ATP-binding</keyword>
<dbReference type="Pfam" id="PF00271">
    <property type="entry name" value="Helicase_C"/>
    <property type="match status" value="1"/>
</dbReference>
<dbReference type="HAMAP" id="MF_00969">
    <property type="entry name" value="TRCF"/>
    <property type="match status" value="1"/>
</dbReference>
<dbReference type="NCBIfam" id="TIGR00580">
    <property type="entry name" value="mfd"/>
    <property type="match status" value="1"/>
</dbReference>
<keyword evidence="3 13" id="KW-0547">Nucleotide-binding</keyword>
<evidence type="ECO:0000256" key="9">
    <source>
        <dbReference type="ARBA" id="ARBA00023204"/>
    </source>
</evidence>
<evidence type="ECO:0000256" key="2">
    <source>
        <dbReference type="ARBA" id="ARBA00022490"/>
    </source>
</evidence>
<dbReference type="Pfam" id="PF00270">
    <property type="entry name" value="DEAD"/>
    <property type="match status" value="1"/>
</dbReference>
<comment type="similarity">
    <text evidence="11 13">In the C-terminal section; belongs to the helicase family. RecG subfamily.</text>
</comment>
<dbReference type="EMBL" id="FRAJ01000012">
    <property type="protein sequence ID" value="SHK23581.1"/>
    <property type="molecule type" value="Genomic_DNA"/>
</dbReference>
<dbReference type="SMART" id="SM00490">
    <property type="entry name" value="HELICc"/>
    <property type="match status" value="1"/>
</dbReference>
<evidence type="ECO:0000256" key="3">
    <source>
        <dbReference type="ARBA" id="ARBA00022741"/>
    </source>
</evidence>
<evidence type="ECO:0000259" key="15">
    <source>
        <dbReference type="PROSITE" id="PS51194"/>
    </source>
</evidence>
<evidence type="ECO:0000256" key="10">
    <source>
        <dbReference type="ARBA" id="ARBA00061104"/>
    </source>
</evidence>
<keyword evidence="17" id="KW-1185">Reference proteome</keyword>
<dbReference type="Gene3D" id="2.40.10.170">
    <property type="match status" value="1"/>
</dbReference>
<evidence type="ECO:0000256" key="1">
    <source>
        <dbReference type="ARBA" id="ARBA00004496"/>
    </source>
</evidence>
<dbReference type="GO" id="GO:0003678">
    <property type="term" value="F:DNA helicase activity"/>
    <property type="evidence" value="ECO:0007669"/>
    <property type="project" value="TreeGrafter"/>
</dbReference>
<dbReference type="SUPFAM" id="SSF143517">
    <property type="entry name" value="TRCF domain-like"/>
    <property type="match status" value="1"/>
</dbReference>
<dbReference type="STRING" id="1121266.SAMN02745883_01604"/>
<dbReference type="PANTHER" id="PTHR47964">
    <property type="entry name" value="ATP-DEPENDENT DNA HELICASE HOMOLOG RECG, CHLOROPLASTIC"/>
    <property type="match status" value="1"/>
</dbReference>
<comment type="similarity">
    <text evidence="10 13">In the N-terminal section; belongs to the UvrB family.</text>
</comment>
<dbReference type="InterPro" id="IPR014001">
    <property type="entry name" value="Helicase_ATP-bd"/>
</dbReference>
<evidence type="ECO:0000256" key="12">
    <source>
        <dbReference type="ARBA" id="ARBA00070128"/>
    </source>
</evidence>
<dbReference type="InterPro" id="IPR037235">
    <property type="entry name" value="TRCF-like_C_D7"/>
</dbReference>
<dbReference type="GO" id="GO:0000716">
    <property type="term" value="P:transcription-coupled nucleotide-excision repair, DNA damage recognition"/>
    <property type="evidence" value="ECO:0007669"/>
    <property type="project" value="UniProtKB-UniRule"/>
</dbReference>
<dbReference type="Gene3D" id="3.90.1150.50">
    <property type="entry name" value="Transcription-repair-coupling factor, D7 domain"/>
    <property type="match status" value="1"/>
</dbReference>
<dbReference type="PROSITE" id="PS51194">
    <property type="entry name" value="HELICASE_CTER"/>
    <property type="match status" value="1"/>
</dbReference>
<evidence type="ECO:0000256" key="6">
    <source>
        <dbReference type="ARBA" id="ARBA00022806"/>
    </source>
</evidence>
<dbReference type="SUPFAM" id="SSF141259">
    <property type="entry name" value="CarD-like"/>
    <property type="match status" value="1"/>
</dbReference>
<dbReference type="InterPro" id="IPR004576">
    <property type="entry name" value="Mfd"/>
</dbReference>
<evidence type="ECO:0000256" key="8">
    <source>
        <dbReference type="ARBA" id="ARBA00023125"/>
    </source>
</evidence>
<keyword evidence="8 13" id="KW-0238">DNA-binding</keyword>
<dbReference type="Pfam" id="PF02559">
    <property type="entry name" value="CarD_TRCF_RID"/>
    <property type="match status" value="1"/>
</dbReference>
<evidence type="ECO:0000256" key="13">
    <source>
        <dbReference type="HAMAP-Rule" id="MF_00969"/>
    </source>
</evidence>
<dbReference type="InterPro" id="IPR011545">
    <property type="entry name" value="DEAD/DEAH_box_helicase_dom"/>
</dbReference>
<reference evidence="16 17" key="1">
    <citation type="submission" date="2016-11" db="EMBL/GenBank/DDBJ databases">
        <authorList>
            <person name="Jaros S."/>
            <person name="Januszkiewicz K."/>
            <person name="Wedrychowicz H."/>
        </authorList>
    </citation>
    <scope>NUCLEOTIDE SEQUENCE [LARGE SCALE GENOMIC DNA]</scope>
    <source>
        <strain evidence="16 17">DSM 14501</strain>
    </source>
</reference>
<dbReference type="GO" id="GO:0005524">
    <property type="term" value="F:ATP binding"/>
    <property type="evidence" value="ECO:0007669"/>
    <property type="project" value="UniProtKB-UniRule"/>
</dbReference>
<evidence type="ECO:0000256" key="5">
    <source>
        <dbReference type="ARBA" id="ARBA00022801"/>
    </source>
</evidence>
<organism evidence="16 17">
    <name type="scientific">Caminicella sporogenes DSM 14501</name>
    <dbReference type="NCBI Taxonomy" id="1121266"/>
    <lineage>
        <taxon>Bacteria</taxon>
        <taxon>Bacillati</taxon>
        <taxon>Bacillota</taxon>
        <taxon>Clostridia</taxon>
        <taxon>Peptostreptococcales</taxon>
        <taxon>Caminicellaceae</taxon>
        <taxon>Caminicella</taxon>
    </lineage>
</organism>
<protein>
    <recommendedName>
        <fullName evidence="12 13">Transcription-repair-coupling factor</fullName>
        <shortName evidence="13">TRCF</shortName>
        <ecNumber evidence="13">3.6.4.-</ecNumber>
    </recommendedName>
</protein>
<feature type="domain" description="Helicase ATP-binding" evidence="14">
    <location>
        <begin position="640"/>
        <end position="801"/>
    </location>
</feature>
<dbReference type="InterPro" id="IPR047112">
    <property type="entry name" value="RecG/Mfd"/>
</dbReference>
<dbReference type="GO" id="GO:0006355">
    <property type="term" value="P:regulation of DNA-templated transcription"/>
    <property type="evidence" value="ECO:0007669"/>
    <property type="project" value="UniProtKB-UniRule"/>
</dbReference>
<keyword evidence="4 13" id="KW-0227">DNA damage</keyword>
<dbReference type="SMART" id="SM00982">
    <property type="entry name" value="TRCF"/>
    <property type="match status" value="1"/>
</dbReference>
<comment type="subcellular location">
    <subcellularLocation>
        <location evidence="1 13">Cytoplasm</location>
    </subcellularLocation>
</comment>
<keyword evidence="9 13" id="KW-0234">DNA repair</keyword>
<evidence type="ECO:0000259" key="14">
    <source>
        <dbReference type="PROSITE" id="PS51192"/>
    </source>
</evidence>
<dbReference type="CDD" id="cd17991">
    <property type="entry name" value="DEXHc_TRCF"/>
    <property type="match status" value="1"/>
</dbReference>
<comment type="function">
    <text evidence="13">Couples transcription and DNA repair by recognizing RNA polymerase (RNAP) stalled at DNA lesions. Mediates ATP-dependent release of RNAP and its truncated transcript from the DNA, and recruitment of nucleotide excision repair machinery to the damaged site.</text>
</comment>
<dbReference type="GO" id="GO:0003684">
    <property type="term" value="F:damaged DNA binding"/>
    <property type="evidence" value="ECO:0007669"/>
    <property type="project" value="InterPro"/>
</dbReference>
<dbReference type="AlphaFoldDB" id="A0A1M6QTK5"/>
<evidence type="ECO:0000256" key="4">
    <source>
        <dbReference type="ARBA" id="ARBA00022763"/>
    </source>
</evidence>
<sequence length="1171" mass="135520">MTNLFIDIFNNSKEFGGLLNGIKQKQSPIVVNGLSGSAIAHISFALNNKLKNQMIIITHSELEAKKILYDLKFFDEENVYYFPPKEIVFYDVYAHSKEIIKERLKAIDSIVKGEKCIIVTTIEAVLEKLIPHEDWALYRQILKVGDIINVDDFIKSLLNMGYERVEIVEASGQFSLRGGIIDFYSSVDDNPYRIELFDNEIDSIRIFDVESQISQEKVQKIELKPAKEILIDDNRINCGIKNIKNDFKEFIKKLKGDSKKKLEERINEIISKLENNIYFEGIDSFINYFMEKTETLIDYIDDKALVLIHESSRVKERAENFQKDFRKRFEMFFEKGEVLPGQIDVIEDYDKLIKDNEKNIFIVINSLPKRINDFMPKQIISFPMQDMSSYHGKLNLLIEDLKGWKYRGYKVVILSGTQEKGKNLEREFRNDGIECACINNLDKTILSGQTFIMNGNLSSGFIYNTFKFAVVTENEIYGVSKRIKRKKKKYKEGRKIKSFRDLSVGDYVVHENHGIGKYIGIEQLKVEGVKKDYLKIQYSGGDYLYVPIDQMDLVQKYIGGEDRVPKINKLGGNEWKKTKAKVKSAIEDMAKDLLKLYAVRQSTKGHAFSPDTEWQREFENLFPYEETPDQLKCIEEIKRDMEKSIPMDRLLCGDVGYGKTEVAIRAAFKAVMDGKQVAFLVPTTILAQQHFNTLSQRLSSFPIKVEMLSRFRSKAQQNRIIEDLGLGMIDIIVGTHRLLSKDVKFKDLGLLIVDEEQRFGVKHKEALKHLRKNVDVLTLTATPIPRTLHMSLIGIRDMSVIEDPPEDRYPVETYVTQYNEGMVREAILRELERGGQVYFVYNRVRDIDKMAFRIKELVPEAKVEYAHGQMSERKLENIMLDFLNKEFDVLVCTTIIETGLDIGNVNTMIIYDADKMGLSQLYQLRGRVGRSNRIAYCYLTYQKDKILSETAEKRLKAIKEFTELGSGFKIAMKDLEIRGAGNLLGSQQHGHMASIGYDLYCKLLEDTIKTLKGEEVEEVIETNIDITVNAYISDEYINNEKQKLEIYKKIASIRSKEDAYDVEEEVEDRFGTLPESVYNLISIAYIKVLAQKLKINSISETKEGIKFEFDTRFKIDPFVIAKATEEFGRKIIFNCSSKPFFIYRHQNKGLQYRKLQEIKEVLEKIRGFHKN</sequence>
<accession>A0A1M6QTK5</accession>
<dbReference type="Proteomes" id="UP000184082">
    <property type="component" value="Unassembled WGS sequence"/>
</dbReference>
<evidence type="ECO:0000256" key="11">
    <source>
        <dbReference type="ARBA" id="ARBA00061399"/>
    </source>
</evidence>
<dbReference type="InterPro" id="IPR036101">
    <property type="entry name" value="CarD-like/TRCF_RID_sf"/>
</dbReference>
<proteinExistence type="inferred from homology"/>
<name>A0A1M6QTK5_9FIRM</name>
<evidence type="ECO:0000313" key="17">
    <source>
        <dbReference type="Proteomes" id="UP000184082"/>
    </source>
</evidence>
<dbReference type="PANTHER" id="PTHR47964:SF1">
    <property type="entry name" value="ATP-DEPENDENT DNA HELICASE HOMOLOG RECG, CHLOROPLASTIC"/>
    <property type="match status" value="1"/>
</dbReference>
<dbReference type="PROSITE" id="PS51192">
    <property type="entry name" value="HELICASE_ATP_BIND_1"/>
    <property type="match status" value="1"/>
</dbReference>
<dbReference type="GO" id="GO:0005737">
    <property type="term" value="C:cytoplasm"/>
    <property type="evidence" value="ECO:0007669"/>
    <property type="project" value="UniProtKB-SubCell"/>
</dbReference>
<keyword evidence="6" id="KW-0347">Helicase</keyword>
<dbReference type="Gene3D" id="3.30.2060.10">
    <property type="entry name" value="Penicillin-binding protein 1b domain"/>
    <property type="match status" value="1"/>
</dbReference>
<gene>
    <name evidence="13" type="primary">mfd</name>
    <name evidence="16" type="ORF">SAMN02745883_01604</name>
</gene>
<dbReference type="Gene3D" id="3.40.50.11180">
    <property type="match status" value="1"/>
</dbReference>
<evidence type="ECO:0000313" key="16">
    <source>
        <dbReference type="EMBL" id="SHK23581.1"/>
    </source>
</evidence>
<keyword evidence="2 13" id="KW-0963">Cytoplasm</keyword>
<dbReference type="SMART" id="SM00487">
    <property type="entry name" value="DEXDc"/>
    <property type="match status" value="1"/>
</dbReference>
<dbReference type="Pfam" id="PF03461">
    <property type="entry name" value="TRCF"/>
    <property type="match status" value="1"/>
</dbReference>
<dbReference type="InterPro" id="IPR041471">
    <property type="entry name" value="UvrB_inter"/>
</dbReference>
<dbReference type="SMART" id="SM01058">
    <property type="entry name" value="CarD_TRCF"/>
    <property type="match status" value="1"/>
</dbReference>
<dbReference type="Gene3D" id="3.40.50.300">
    <property type="entry name" value="P-loop containing nucleotide triphosphate hydrolases"/>
    <property type="match status" value="2"/>
</dbReference>
<evidence type="ECO:0000256" key="7">
    <source>
        <dbReference type="ARBA" id="ARBA00022840"/>
    </source>
</evidence>